<organism evidence="1">
    <name type="scientific">marine sediment metagenome</name>
    <dbReference type="NCBI Taxonomy" id="412755"/>
    <lineage>
        <taxon>unclassified sequences</taxon>
        <taxon>metagenomes</taxon>
        <taxon>ecological metagenomes</taxon>
    </lineage>
</organism>
<evidence type="ECO:0000313" key="1">
    <source>
        <dbReference type="EMBL" id="KKL23844.1"/>
    </source>
</evidence>
<feature type="non-terminal residue" evidence="1">
    <location>
        <position position="1"/>
    </location>
</feature>
<dbReference type="EMBL" id="LAZR01036817">
    <property type="protein sequence ID" value="KKL23844.1"/>
    <property type="molecule type" value="Genomic_DNA"/>
</dbReference>
<gene>
    <name evidence="1" type="ORF">LCGC14_2421290</name>
</gene>
<dbReference type="AlphaFoldDB" id="A0A0F9BPL7"/>
<name>A0A0F9BPL7_9ZZZZ</name>
<proteinExistence type="predicted"/>
<sequence length="82" mass="9558">INIEEPRVLKMLMKIAMSLFIRGKMVKGKTKEEIQKLMWESSNVVMNRVKIPTKGDIILSPVIAEHYEIYQKIQSNKDQKKA</sequence>
<reference evidence="1" key="1">
    <citation type="journal article" date="2015" name="Nature">
        <title>Complex archaea that bridge the gap between prokaryotes and eukaryotes.</title>
        <authorList>
            <person name="Spang A."/>
            <person name="Saw J.H."/>
            <person name="Jorgensen S.L."/>
            <person name="Zaremba-Niedzwiedzka K."/>
            <person name="Martijn J."/>
            <person name="Lind A.E."/>
            <person name="van Eijk R."/>
            <person name="Schleper C."/>
            <person name="Guy L."/>
            <person name="Ettema T.J."/>
        </authorList>
    </citation>
    <scope>NUCLEOTIDE SEQUENCE</scope>
</reference>
<comment type="caution">
    <text evidence="1">The sequence shown here is derived from an EMBL/GenBank/DDBJ whole genome shotgun (WGS) entry which is preliminary data.</text>
</comment>
<protein>
    <submittedName>
        <fullName evidence="1">Uncharacterized protein</fullName>
    </submittedName>
</protein>
<accession>A0A0F9BPL7</accession>